<evidence type="ECO:0000313" key="1">
    <source>
        <dbReference type="EMBL" id="GAP45044.1"/>
    </source>
</evidence>
<dbReference type="Proteomes" id="UP000053091">
    <property type="component" value="Unassembled WGS sequence"/>
</dbReference>
<dbReference type="OrthoDB" id="580775at2"/>
<dbReference type="PANTHER" id="PTHR36932:SF1">
    <property type="entry name" value="CAPSULAR POLYSACCHARIDE BIOSYNTHESIS PROTEIN"/>
    <property type="match status" value="1"/>
</dbReference>
<name>A0A0S7C587_9BACT</name>
<dbReference type="InterPro" id="IPR042099">
    <property type="entry name" value="ANL_N_sf"/>
</dbReference>
<dbReference type="PANTHER" id="PTHR36932">
    <property type="entry name" value="CAPSULAR POLYSACCHARIDE BIOSYNTHESIS PROTEIN"/>
    <property type="match status" value="1"/>
</dbReference>
<dbReference type="GO" id="GO:0016874">
    <property type="term" value="F:ligase activity"/>
    <property type="evidence" value="ECO:0007669"/>
    <property type="project" value="UniProtKB-KW"/>
</dbReference>
<dbReference type="Gene3D" id="3.40.50.12780">
    <property type="entry name" value="N-terminal domain of ligase-like"/>
    <property type="match status" value="1"/>
</dbReference>
<evidence type="ECO:0000313" key="2">
    <source>
        <dbReference type="Proteomes" id="UP000053091"/>
    </source>
</evidence>
<dbReference type="RefSeq" id="WP_062045102.1">
    <property type="nucleotide sequence ID" value="NZ_DF968183.1"/>
</dbReference>
<gene>
    <name evidence="1" type="ORF">TBC1_12860</name>
</gene>
<accession>A0A0S7C587</accession>
<dbReference type="SUPFAM" id="SSF56801">
    <property type="entry name" value="Acetyl-CoA synthetase-like"/>
    <property type="match status" value="1"/>
</dbReference>
<dbReference type="InterPro" id="IPR053158">
    <property type="entry name" value="CapK_Type1_Caps_Biosynth"/>
</dbReference>
<sequence>MKTGIKLIDLARGTDILGKYKELVRLWDNKSPLEEARNKNLAGFLLAIRSQNRFYSPLLGRFSPDEIIDNPQKVLTDMPVIDKKMLSENQHLVFTPVKGVDYQFKKTGGSTGEPFRYYVDKEHLSWMWAHNYLFWHNNCGYEPGEPFVTIAGNSLRTVNKKFSESIYHKLQNNYFLKGDMIDNNLKPDLSKLKKAVLIYGYPSSILNIIKSVPEFSSHFKGLRAIFTTSEQLIPSVRRQIEAAFNKPVFDIYGANDGGILGCECPEHQGYHYNFLNCFAETLTTEDGFTELLLTNTNSQNYPFIRYRVGDIGSITSDRCICGSAWPRIIDLKGRTRDLIRKPDGGSIHGAYFNKILFDFPEVDAYRIVQETDYSVTVYIHLKQMQLFDKMATKLTATLNKLLPELSFSIVQMQEYNPTNAKFKLIESHVNQSM</sequence>
<keyword evidence="2" id="KW-1185">Reference proteome</keyword>
<reference evidence="1" key="1">
    <citation type="journal article" date="2015" name="Genome Announc.">
        <title>Draft Genome Sequence of Bacteroidales Strain TBC1, a Novel Isolate from a Methanogenic Wastewater Treatment System.</title>
        <authorList>
            <person name="Tourlousse D.M."/>
            <person name="Matsuura N."/>
            <person name="Sun L."/>
            <person name="Toyonaga M."/>
            <person name="Kuroda K."/>
            <person name="Ohashi A."/>
            <person name="Cruz R."/>
            <person name="Yamaguchi T."/>
            <person name="Sekiguchi Y."/>
        </authorList>
    </citation>
    <scope>NUCLEOTIDE SEQUENCE [LARGE SCALE GENOMIC DNA]</scope>
    <source>
        <strain evidence="1">TBC1</strain>
    </source>
</reference>
<dbReference type="AlphaFoldDB" id="A0A0S7C587"/>
<proteinExistence type="predicted"/>
<organism evidence="1">
    <name type="scientific">Lentimicrobium saccharophilum</name>
    <dbReference type="NCBI Taxonomy" id="1678841"/>
    <lineage>
        <taxon>Bacteria</taxon>
        <taxon>Pseudomonadati</taxon>
        <taxon>Bacteroidota</taxon>
        <taxon>Bacteroidia</taxon>
        <taxon>Bacteroidales</taxon>
        <taxon>Lentimicrobiaceae</taxon>
        <taxon>Lentimicrobium</taxon>
    </lineage>
</organism>
<keyword evidence="1" id="KW-0436">Ligase</keyword>
<dbReference type="EMBL" id="DF968183">
    <property type="protein sequence ID" value="GAP45044.1"/>
    <property type="molecule type" value="Genomic_DNA"/>
</dbReference>
<protein>
    <submittedName>
        <fullName evidence="1">Phenylacetate-coenzyme A ligase PaaK, adenylate-forming domain family</fullName>
    </submittedName>
</protein>
<dbReference type="STRING" id="1678841.TBC1_12860"/>